<proteinExistence type="predicted"/>
<protein>
    <submittedName>
        <fullName evidence="1">Uncharacterized protein</fullName>
    </submittedName>
</protein>
<organism evidence="1 2">
    <name type="scientific">Haloferula helveola</name>
    <dbReference type="NCBI Taxonomy" id="490095"/>
    <lineage>
        <taxon>Bacteria</taxon>
        <taxon>Pseudomonadati</taxon>
        <taxon>Verrucomicrobiota</taxon>
        <taxon>Verrucomicrobiia</taxon>
        <taxon>Verrucomicrobiales</taxon>
        <taxon>Verrucomicrobiaceae</taxon>
        <taxon>Haloferula</taxon>
    </lineage>
</organism>
<evidence type="ECO:0000313" key="1">
    <source>
        <dbReference type="EMBL" id="BCX48148.1"/>
    </source>
</evidence>
<reference evidence="1 2" key="1">
    <citation type="submission" date="2021-06" db="EMBL/GenBank/DDBJ databases">
        <title>Complete genome of Haloferula helveola possessing various polysaccharide degrading enzymes.</title>
        <authorList>
            <person name="Takami H."/>
            <person name="Huang C."/>
            <person name="Hamasaki K."/>
        </authorList>
    </citation>
    <scope>NUCLEOTIDE SEQUENCE [LARGE SCALE GENOMIC DNA]</scope>
    <source>
        <strain evidence="1 2">CN-1</strain>
    </source>
</reference>
<gene>
    <name evidence="1" type="ORF">HAHE_20560</name>
</gene>
<dbReference type="Proteomes" id="UP001374893">
    <property type="component" value="Chromosome"/>
</dbReference>
<name>A0ABN6H4X3_9BACT</name>
<accession>A0ABN6H4X3</accession>
<sequence length="115" mass="12547">MPNEIPRVGAELTPEQREKAMAWFEETCKPLFLPEKGCPSCGNTNWELCPYINEMRTLNESRHGGGYVFYPLLTIQCTKCAQILNFNGIDAGVLPPGADTTFAGEKIAAKGGPIA</sequence>
<dbReference type="EMBL" id="AP024702">
    <property type="protein sequence ID" value="BCX48148.1"/>
    <property type="molecule type" value="Genomic_DNA"/>
</dbReference>
<evidence type="ECO:0000313" key="2">
    <source>
        <dbReference type="Proteomes" id="UP001374893"/>
    </source>
</evidence>
<keyword evidence="2" id="KW-1185">Reference proteome</keyword>